<dbReference type="AlphaFoldDB" id="A0A1H6U091"/>
<proteinExistence type="predicted"/>
<accession>A0A1H6U091</accession>
<dbReference type="Proteomes" id="UP000199532">
    <property type="component" value="Unassembled WGS sequence"/>
</dbReference>
<organism evidence="2 3">
    <name type="scientific">Dyadobacter koreensis</name>
    <dbReference type="NCBI Taxonomy" id="408657"/>
    <lineage>
        <taxon>Bacteria</taxon>
        <taxon>Pseudomonadati</taxon>
        <taxon>Bacteroidota</taxon>
        <taxon>Cytophagia</taxon>
        <taxon>Cytophagales</taxon>
        <taxon>Spirosomataceae</taxon>
        <taxon>Dyadobacter</taxon>
    </lineage>
</organism>
<dbReference type="EMBL" id="FNXY01000003">
    <property type="protein sequence ID" value="SEI84886.1"/>
    <property type="molecule type" value="Genomic_DNA"/>
</dbReference>
<protein>
    <submittedName>
        <fullName evidence="2">Outer membrane protein beta-barrel domain-containing protein</fullName>
    </submittedName>
</protein>
<dbReference type="InterPro" id="IPR025665">
    <property type="entry name" value="Beta-barrel_OMP_2"/>
</dbReference>
<evidence type="ECO:0000259" key="1">
    <source>
        <dbReference type="Pfam" id="PF13568"/>
    </source>
</evidence>
<dbReference type="STRING" id="408657.SAMN04487995_2478"/>
<feature type="domain" description="Outer membrane protein beta-barrel" evidence="1">
    <location>
        <begin position="56"/>
        <end position="230"/>
    </location>
</feature>
<name>A0A1H6U091_9BACT</name>
<dbReference type="Pfam" id="PF13568">
    <property type="entry name" value="OMP_b-brl_2"/>
    <property type="match status" value="1"/>
</dbReference>
<gene>
    <name evidence="2" type="ORF">SAMN04487995_2478</name>
</gene>
<sequence length="271" mass="29865">MQPFFPLNQKIVGLRTVFYILTLSIGFSHQQFFGMNVIKRTIYTSLLFLTTIISAQAQTKGFAIGLKGGVNLSRLTMGNVFTTRYDDNGNAYLKYDGSEVKDNIKQSFDTKTGWVGGVYMRFGRTIFVQPEVLVSTKGGTFQIIPDGSTTAQNVRIKYSNIDVPILIGLKGGPIRILAGPLFSFRVGDNQKLSDAFKQYSSNRDNSLSNAVVGYQFGAGLDLGSFSLDVRKEGTFTDLATFKLNGKPIEGNSATVRQKITSWQVTLGLKLF</sequence>
<reference evidence="2 3" key="1">
    <citation type="submission" date="2016-10" db="EMBL/GenBank/DDBJ databases">
        <authorList>
            <person name="de Groot N.N."/>
        </authorList>
    </citation>
    <scope>NUCLEOTIDE SEQUENCE [LARGE SCALE GENOMIC DNA]</scope>
    <source>
        <strain evidence="2 3">DSM 19938</strain>
    </source>
</reference>
<keyword evidence="3" id="KW-1185">Reference proteome</keyword>
<evidence type="ECO:0000313" key="2">
    <source>
        <dbReference type="EMBL" id="SEI84886.1"/>
    </source>
</evidence>
<evidence type="ECO:0000313" key="3">
    <source>
        <dbReference type="Proteomes" id="UP000199532"/>
    </source>
</evidence>